<dbReference type="EMBL" id="QXGE01000590">
    <property type="protein sequence ID" value="KAE9308215.1"/>
    <property type="molecule type" value="Genomic_DNA"/>
</dbReference>
<feature type="region of interest" description="Disordered" evidence="1">
    <location>
        <begin position="255"/>
        <end position="279"/>
    </location>
</feature>
<dbReference type="EMBL" id="QXGF01000487">
    <property type="protein sequence ID" value="KAE8939472.1"/>
    <property type="molecule type" value="Genomic_DNA"/>
</dbReference>
<evidence type="ECO:0000313" key="5">
    <source>
        <dbReference type="EMBL" id="KAE9115680.1"/>
    </source>
</evidence>
<dbReference type="EMBL" id="QXGC01000422">
    <property type="protein sequence ID" value="KAE9236329.1"/>
    <property type="molecule type" value="Genomic_DNA"/>
</dbReference>
<evidence type="ECO:0000313" key="18">
    <source>
        <dbReference type="Proteomes" id="UP000476176"/>
    </source>
</evidence>
<dbReference type="Proteomes" id="UP000441208">
    <property type="component" value="Unassembled WGS sequence"/>
</dbReference>
<feature type="region of interest" description="Disordered" evidence="1">
    <location>
        <begin position="1"/>
        <end position="32"/>
    </location>
</feature>
<evidence type="ECO:0000313" key="17">
    <source>
        <dbReference type="Proteomes" id="UP000460718"/>
    </source>
</evidence>
<evidence type="ECO:0000313" key="13">
    <source>
        <dbReference type="Proteomes" id="UP000437068"/>
    </source>
</evidence>
<dbReference type="EMBL" id="QXGA01000435">
    <property type="protein sequence ID" value="KAE9145996.1"/>
    <property type="molecule type" value="Genomic_DNA"/>
</dbReference>
<protein>
    <submittedName>
        <fullName evidence="3">Uncharacterized protein</fullName>
    </submittedName>
</protein>
<feature type="compositionally biased region" description="Polar residues" evidence="1">
    <location>
        <begin position="159"/>
        <end position="171"/>
    </location>
</feature>
<dbReference type="EMBL" id="QXFW01000414">
    <property type="protein sequence ID" value="KAE9012971.1"/>
    <property type="molecule type" value="Genomic_DNA"/>
</dbReference>
<dbReference type="Proteomes" id="UP000440367">
    <property type="component" value="Unassembled WGS sequence"/>
</dbReference>
<reference evidence="17 18" key="1">
    <citation type="submission" date="2018-09" db="EMBL/GenBank/DDBJ databases">
        <title>Genomic investigation of the strawberry pathogen Phytophthora fragariae indicates pathogenicity is determined by transcriptional variation in three key races.</title>
        <authorList>
            <person name="Adams T.M."/>
            <person name="Armitage A.D."/>
            <person name="Sobczyk M.K."/>
            <person name="Bates H.J."/>
            <person name="Dunwell J.M."/>
            <person name="Nellist C.F."/>
            <person name="Harrison R.J."/>
        </authorList>
    </citation>
    <scope>NUCLEOTIDE SEQUENCE [LARGE SCALE GENOMIC DNA]</scope>
    <source>
        <strain evidence="10 13">A4</strain>
        <strain evidence="9 14">BC-1</strain>
        <strain evidence="8 18">BC-23</strain>
        <strain evidence="7 12">NOV-27</strain>
        <strain evidence="6 15">NOV-5</strain>
        <strain evidence="4 16">NOV-71</strain>
        <strain evidence="2 11">NOV-9</strain>
        <strain evidence="5 19">ONT-3</strain>
        <strain evidence="3 17">SCRP245</strain>
    </source>
</reference>
<evidence type="ECO:0000313" key="9">
    <source>
        <dbReference type="EMBL" id="KAE9236939.1"/>
    </source>
</evidence>
<dbReference type="EMBL" id="QXGB01000456">
    <property type="protein sequence ID" value="KAE9214218.1"/>
    <property type="molecule type" value="Genomic_DNA"/>
</dbReference>
<evidence type="ECO:0000313" key="7">
    <source>
        <dbReference type="EMBL" id="KAE9214218.1"/>
    </source>
</evidence>
<keyword evidence="12" id="KW-1185">Reference proteome</keyword>
<dbReference type="EMBL" id="QXGD01000499">
    <property type="protein sequence ID" value="KAE9236939.1"/>
    <property type="molecule type" value="Genomic_DNA"/>
</dbReference>
<evidence type="ECO:0000313" key="6">
    <source>
        <dbReference type="EMBL" id="KAE9145996.1"/>
    </source>
</evidence>
<dbReference type="Proteomes" id="UP000437068">
    <property type="component" value="Unassembled WGS sequence"/>
</dbReference>
<dbReference type="OrthoDB" id="126057at2759"/>
<proteinExistence type="predicted"/>
<dbReference type="Proteomes" id="UP000460718">
    <property type="component" value="Unassembled WGS sequence"/>
</dbReference>
<dbReference type="Proteomes" id="UP000433483">
    <property type="component" value="Unassembled WGS sequence"/>
</dbReference>
<accession>A0A6A3L063</accession>
<evidence type="ECO:0000313" key="16">
    <source>
        <dbReference type="Proteomes" id="UP000441208"/>
    </source>
</evidence>
<evidence type="ECO:0000313" key="4">
    <source>
        <dbReference type="EMBL" id="KAE9110807.1"/>
    </source>
</evidence>
<dbReference type="Proteomes" id="UP000440732">
    <property type="component" value="Unassembled WGS sequence"/>
</dbReference>
<dbReference type="Proteomes" id="UP000429523">
    <property type="component" value="Unassembled WGS sequence"/>
</dbReference>
<dbReference type="AlphaFoldDB" id="A0A6A3L063"/>
<evidence type="ECO:0000313" key="10">
    <source>
        <dbReference type="EMBL" id="KAE9308215.1"/>
    </source>
</evidence>
<organism evidence="3 17">
    <name type="scientific">Phytophthora fragariae</name>
    <dbReference type="NCBI Taxonomy" id="53985"/>
    <lineage>
        <taxon>Eukaryota</taxon>
        <taxon>Sar</taxon>
        <taxon>Stramenopiles</taxon>
        <taxon>Oomycota</taxon>
        <taxon>Peronosporomycetes</taxon>
        <taxon>Peronosporales</taxon>
        <taxon>Peronosporaceae</taxon>
        <taxon>Phytophthora</taxon>
    </lineage>
</organism>
<comment type="caution">
    <text evidence="3">The sequence shown here is derived from an EMBL/GenBank/DDBJ whole genome shotgun (WGS) entry which is preliminary data.</text>
</comment>
<evidence type="ECO:0000313" key="15">
    <source>
        <dbReference type="Proteomes" id="UP000440732"/>
    </source>
</evidence>
<dbReference type="EMBL" id="QXFZ01000596">
    <property type="protein sequence ID" value="KAE9110807.1"/>
    <property type="molecule type" value="Genomic_DNA"/>
</dbReference>
<feature type="compositionally biased region" description="Basic and acidic residues" evidence="1">
    <location>
        <begin position="18"/>
        <end position="32"/>
    </location>
</feature>
<evidence type="ECO:0000256" key="1">
    <source>
        <dbReference type="SAM" id="MobiDB-lite"/>
    </source>
</evidence>
<dbReference type="EMBL" id="QXFX01000438">
    <property type="protein sequence ID" value="KAE9115680.1"/>
    <property type="molecule type" value="Genomic_DNA"/>
</dbReference>
<evidence type="ECO:0000313" key="12">
    <source>
        <dbReference type="Proteomes" id="UP000433483"/>
    </source>
</evidence>
<evidence type="ECO:0000313" key="19">
    <source>
        <dbReference type="Proteomes" id="UP000488956"/>
    </source>
</evidence>
<feature type="region of interest" description="Disordered" evidence="1">
    <location>
        <begin position="136"/>
        <end position="176"/>
    </location>
</feature>
<feature type="compositionally biased region" description="Low complexity" evidence="1">
    <location>
        <begin position="143"/>
        <end position="153"/>
    </location>
</feature>
<name>A0A6A3L063_9STRA</name>
<gene>
    <name evidence="10" type="ORF">PF001_g11264</name>
    <name evidence="9" type="ORF">PF002_g11096</name>
    <name evidence="8" type="ORF">PF004_g8887</name>
    <name evidence="7" type="ORF">PF005_g9916</name>
    <name evidence="6" type="ORF">PF006_g9207</name>
    <name evidence="4" type="ORF">PF007_g11729</name>
    <name evidence="2" type="ORF">PF009_g10690</name>
    <name evidence="5" type="ORF">PF010_g9247</name>
    <name evidence="3" type="ORF">PF011_g8679</name>
</gene>
<sequence length="377" mass="42471">MNAPSWSGPKVSRLWSAKGDERCSPPRSDDYKDWSLSQLKREITQRQLKTNPRRRNKDAFVRVLLSHDQQQTQQQTLEPPVEEPVLFAPTSTSELQNLYVNSGDQQQQQQQVQVQDIYGNNTTQDMYRSDAQPQDVYRDNAGQQPHQPQPQSQEIYVDHQQQQDVYGSSAEQQQQQQQIFASVGMMQPAPLTPPLTSMPQLQAQVQTQTQTPVTVEAMAAVPAPAPVPVSVATEAEVETPQSFQSTVKRPRLAGVRQDNEGSEHVNGATSEARPGSSTCTQQVAKGSTEYLRRKLGIQAALLEIESRRLDLENKREQRHSELHAVQLALAQEQLQQAKMTTQKMKTEWMVEQMIQKKRLNDAGISQEDSATLGMYLS</sequence>
<evidence type="ECO:0000313" key="8">
    <source>
        <dbReference type="EMBL" id="KAE9236329.1"/>
    </source>
</evidence>
<evidence type="ECO:0000313" key="3">
    <source>
        <dbReference type="EMBL" id="KAE9012971.1"/>
    </source>
</evidence>
<evidence type="ECO:0000313" key="14">
    <source>
        <dbReference type="Proteomes" id="UP000440367"/>
    </source>
</evidence>
<evidence type="ECO:0000313" key="2">
    <source>
        <dbReference type="EMBL" id="KAE8939472.1"/>
    </source>
</evidence>
<evidence type="ECO:0000313" key="11">
    <source>
        <dbReference type="Proteomes" id="UP000429523"/>
    </source>
</evidence>
<dbReference type="Proteomes" id="UP000476176">
    <property type="component" value="Unassembled WGS sequence"/>
</dbReference>
<dbReference type="Proteomes" id="UP000488956">
    <property type="component" value="Unassembled WGS sequence"/>
</dbReference>